<evidence type="ECO:0000313" key="2">
    <source>
        <dbReference type="EMBL" id="CAG6623488.1"/>
    </source>
</evidence>
<accession>A0A8D8M9N2</accession>
<dbReference type="EMBL" id="HBUF01055050">
    <property type="protein sequence ID" value="CAG6623500.1"/>
    <property type="molecule type" value="Transcribed_RNA"/>
</dbReference>
<feature type="compositionally biased region" description="Basic and acidic residues" evidence="1">
    <location>
        <begin position="74"/>
        <end position="86"/>
    </location>
</feature>
<feature type="region of interest" description="Disordered" evidence="1">
    <location>
        <begin position="44"/>
        <end position="101"/>
    </location>
</feature>
<dbReference type="EMBL" id="HBUF01055049">
    <property type="protein sequence ID" value="CAG6623495.1"/>
    <property type="molecule type" value="Transcribed_RNA"/>
</dbReference>
<name>A0A8D8M9N2_9HEMI</name>
<feature type="compositionally biased region" description="Low complexity" evidence="1">
    <location>
        <begin position="59"/>
        <end position="73"/>
    </location>
</feature>
<dbReference type="EMBL" id="HBUF01055047">
    <property type="protein sequence ID" value="CAG6623488.1"/>
    <property type="molecule type" value="Transcribed_RNA"/>
</dbReference>
<protein>
    <submittedName>
        <fullName evidence="2">Uncharacterized protein</fullName>
    </submittedName>
</protein>
<organism evidence="2">
    <name type="scientific">Cacopsylla melanoneura</name>
    <dbReference type="NCBI Taxonomy" id="428564"/>
    <lineage>
        <taxon>Eukaryota</taxon>
        <taxon>Metazoa</taxon>
        <taxon>Ecdysozoa</taxon>
        <taxon>Arthropoda</taxon>
        <taxon>Hexapoda</taxon>
        <taxon>Insecta</taxon>
        <taxon>Pterygota</taxon>
        <taxon>Neoptera</taxon>
        <taxon>Paraneoptera</taxon>
        <taxon>Hemiptera</taxon>
        <taxon>Sternorrhyncha</taxon>
        <taxon>Psylloidea</taxon>
        <taxon>Psyllidae</taxon>
        <taxon>Psyllinae</taxon>
        <taxon>Cacopsylla</taxon>
    </lineage>
</organism>
<proteinExistence type="predicted"/>
<reference evidence="2" key="1">
    <citation type="submission" date="2021-05" db="EMBL/GenBank/DDBJ databases">
        <authorList>
            <person name="Alioto T."/>
            <person name="Alioto T."/>
            <person name="Gomez Garrido J."/>
        </authorList>
    </citation>
    <scope>NUCLEOTIDE SEQUENCE</scope>
</reference>
<dbReference type="EMBL" id="HBUF01055052">
    <property type="protein sequence ID" value="CAG6623508.1"/>
    <property type="molecule type" value="Transcribed_RNA"/>
</dbReference>
<evidence type="ECO:0000256" key="1">
    <source>
        <dbReference type="SAM" id="MobiDB-lite"/>
    </source>
</evidence>
<dbReference type="AlphaFoldDB" id="A0A8D8M9N2"/>
<sequence>MDWRRSCPVWRMWRRGWSSVIRRKENWMSRLGYCECLCRSCGHWPRPRTRQQGSEELARQLQQSQSRSGPETETTGRTRQREREADSMVENNGRQSESHCT</sequence>